<evidence type="ECO:0008006" key="4">
    <source>
        <dbReference type="Google" id="ProtNLM"/>
    </source>
</evidence>
<protein>
    <recommendedName>
        <fullName evidence="4">IL7 protein</fullName>
    </recommendedName>
</protein>
<reference evidence="2" key="1">
    <citation type="submission" date="2025-08" db="UniProtKB">
        <authorList>
            <consortium name="Ensembl"/>
        </authorList>
    </citation>
    <scope>IDENTIFICATION</scope>
</reference>
<dbReference type="GO" id="GO:0005576">
    <property type="term" value="C:extracellular region"/>
    <property type="evidence" value="ECO:0007669"/>
    <property type="project" value="InterPro"/>
</dbReference>
<dbReference type="GO" id="GO:0005137">
    <property type="term" value="F:interleukin-5 receptor binding"/>
    <property type="evidence" value="ECO:0007669"/>
    <property type="project" value="InterPro"/>
</dbReference>
<dbReference type="Ensembl" id="ENSDNVT00000017321.1">
    <property type="protein sequence ID" value="ENSDNVP00000014429.1"/>
    <property type="gene ID" value="ENSDNVG00000010149.1"/>
</dbReference>
<dbReference type="Proteomes" id="UP000694423">
    <property type="component" value="Unplaced"/>
</dbReference>
<accession>A0A8C4JU93</accession>
<evidence type="ECO:0000313" key="3">
    <source>
        <dbReference type="Proteomes" id="UP000694423"/>
    </source>
</evidence>
<keyword evidence="1" id="KW-0732">Signal</keyword>
<keyword evidence="3" id="KW-1185">Reference proteome</keyword>
<dbReference type="InterPro" id="IPR009079">
    <property type="entry name" value="4_helix_cytokine-like_core"/>
</dbReference>
<name>A0A8C4JU93_DRONO</name>
<dbReference type="InterPro" id="IPR000186">
    <property type="entry name" value="IL-5"/>
</dbReference>
<reference evidence="2" key="2">
    <citation type="submission" date="2025-09" db="UniProtKB">
        <authorList>
            <consortium name="Ensembl"/>
        </authorList>
    </citation>
    <scope>IDENTIFICATION</scope>
</reference>
<evidence type="ECO:0000256" key="1">
    <source>
        <dbReference type="SAM" id="SignalP"/>
    </source>
</evidence>
<dbReference type="Pfam" id="PF02025">
    <property type="entry name" value="IL5"/>
    <property type="match status" value="1"/>
</dbReference>
<sequence length="169" mass="19965">MYLYMLFLLLSLRACSCFLPLKEKPFLQNKTISTIIDEMLCLLEAEKESLKMEFSTPTHVKNKTCADSDTEKFIKGLEKIHNHVCMKRVKAGMERLRENCPSLKKSLHHDKRCSEMKTDFHRFKETLENFLRWINHNMVCKKVVITEPDLYTDDKCTCHDPQKYRKGSL</sequence>
<feature type="signal peptide" evidence="1">
    <location>
        <begin position="1"/>
        <end position="17"/>
    </location>
</feature>
<dbReference type="AlphaFoldDB" id="A0A8C4JU93"/>
<dbReference type="GO" id="GO:0006955">
    <property type="term" value="P:immune response"/>
    <property type="evidence" value="ECO:0007669"/>
    <property type="project" value="InterPro"/>
</dbReference>
<dbReference type="GO" id="GO:0008083">
    <property type="term" value="F:growth factor activity"/>
    <property type="evidence" value="ECO:0007669"/>
    <property type="project" value="InterPro"/>
</dbReference>
<feature type="chain" id="PRO_5034376295" description="IL7 protein" evidence="1">
    <location>
        <begin position="18"/>
        <end position="169"/>
    </location>
</feature>
<evidence type="ECO:0000313" key="2">
    <source>
        <dbReference type="Ensembl" id="ENSDNVP00000014429.1"/>
    </source>
</evidence>
<organism evidence="2 3">
    <name type="scientific">Dromaius novaehollandiae</name>
    <name type="common">Emu</name>
    <dbReference type="NCBI Taxonomy" id="8790"/>
    <lineage>
        <taxon>Eukaryota</taxon>
        <taxon>Metazoa</taxon>
        <taxon>Chordata</taxon>
        <taxon>Craniata</taxon>
        <taxon>Vertebrata</taxon>
        <taxon>Euteleostomi</taxon>
        <taxon>Archelosauria</taxon>
        <taxon>Archosauria</taxon>
        <taxon>Dinosauria</taxon>
        <taxon>Saurischia</taxon>
        <taxon>Theropoda</taxon>
        <taxon>Coelurosauria</taxon>
        <taxon>Aves</taxon>
        <taxon>Palaeognathae</taxon>
        <taxon>Casuariiformes</taxon>
        <taxon>Dromaiidae</taxon>
        <taxon>Dromaius</taxon>
    </lineage>
</organism>
<dbReference type="Gene3D" id="1.20.1250.10">
    <property type="match status" value="1"/>
</dbReference>
<proteinExistence type="predicted"/>